<name>A0A179D2T0_9BACT</name>
<dbReference type="OrthoDB" id="9785673at2"/>
<evidence type="ECO:0000256" key="2">
    <source>
        <dbReference type="ARBA" id="ARBA00022603"/>
    </source>
</evidence>
<evidence type="ECO:0000313" key="5">
    <source>
        <dbReference type="EMBL" id="OAQ20384.1"/>
    </source>
</evidence>
<dbReference type="GO" id="GO:0003723">
    <property type="term" value="F:RNA binding"/>
    <property type="evidence" value="ECO:0007669"/>
    <property type="project" value="InterPro"/>
</dbReference>
<dbReference type="PANTHER" id="PTHR46429">
    <property type="entry name" value="23S RRNA (GUANOSINE-2'-O-)-METHYLTRANSFERASE RLMB"/>
    <property type="match status" value="1"/>
</dbReference>
<comment type="caution">
    <text evidence="5">The sequence shown here is derived from an EMBL/GenBank/DDBJ whole genome shotgun (WGS) entry which is preliminary data.</text>
</comment>
<keyword evidence="2 5" id="KW-0489">Methyltransferase</keyword>
<proteinExistence type="inferred from homology"/>
<dbReference type="SUPFAM" id="SSF75217">
    <property type="entry name" value="alpha/beta knot"/>
    <property type="match status" value="1"/>
</dbReference>
<dbReference type="Pfam" id="PF00588">
    <property type="entry name" value="SpoU_methylase"/>
    <property type="match status" value="1"/>
</dbReference>
<dbReference type="GO" id="GO:0008173">
    <property type="term" value="F:RNA methyltransferase activity"/>
    <property type="evidence" value="ECO:0007669"/>
    <property type="project" value="InterPro"/>
</dbReference>
<dbReference type="CDD" id="cd18103">
    <property type="entry name" value="SpoU-like_RlmB"/>
    <property type="match status" value="1"/>
</dbReference>
<dbReference type="GO" id="GO:0006396">
    <property type="term" value="P:RNA processing"/>
    <property type="evidence" value="ECO:0007669"/>
    <property type="project" value="InterPro"/>
</dbReference>
<dbReference type="GO" id="GO:0032259">
    <property type="term" value="P:methylation"/>
    <property type="evidence" value="ECO:0007669"/>
    <property type="project" value="UniProtKB-KW"/>
</dbReference>
<dbReference type="AlphaFoldDB" id="A0A179D2T0"/>
<dbReference type="RefSeq" id="WP_068671069.1">
    <property type="nucleotide sequence ID" value="NZ_LWLG01000012.1"/>
</dbReference>
<keyword evidence="3 5" id="KW-0808">Transferase</keyword>
<evidence type="ECO:0000256" key="1">
    <source>
        <dbReference type="ARBA" id="ARBA00007228"/>
    </source>
</evidence>
<accession>A0A179D2T0</accession>
<evidence type="ECO:0000313" key="6">
    <source>
        <dbReference type="Proteomes" id="UP000078390"/>
    </source>
</evidence>
<dbReference type="InterPro" id="IPR029026">
    <property type="entry name" value="tRNA_m1G_MTases_N"/>
</dbReference>
<organism evidence="5 6">
    <name type="scientific">Thermosulfurimonas dismutans</name>
    <dbReference type="NCBI Taxonomy" id="999894"/>
    <lineage>
        <taxon>Bacteria</taxon>
        <taxon>Pseudomonadati</taxon>
        <taxon>Thermodesulfobacteriota</taxon>
        <taxon>Thermodesulfobacteria</taxon>
        <taxon>Thermodesulfobacteriales</taxon>
        <taxon>Thermodesulfobacteriaceae</taxon>
        <taxon>Thermosulfurimonas</taxon>
    </lineage>
</organism>
<dbReference type="InterPro" id="IPR029064">
    <property type="entry name" value="Ribosomal_eL30-like_sf"/>
</dbReference>
<dbReference type="Proteomes" id="UP000078390">
    <property type="component" value="Unassembled WGS sequence"/>
</dbReference>
<sequence length="245" mass="26887">MSEVIWGINPVLEALRSQPEKIEEIWLSGKELKGRRYRILELARALEIPVKVVRSFHPPKVPPEAKTQGVVAYLRGFDYTSLEEFESQLEELQSPPLVVLLDELTDPQNVGSLIRTAEALGATGLFLPKHRSAGVTPAVIKASAGAVFHLPIVRVVNLRQAIRKLKERGLFVFGLSPEGESLLFELDLTGPVALVIGSEGQGLREGVKKECDFLVRIPMSGHIESLNAAVAGAIAIYEVLRQRSV</sequence>
<dbReference type="Gene3D" id="3.30.1330.30">
    <property type="match status" value="1"/>
</dbReference>
<dbReference type="SMART" id="SM00967">
    <property type="entry name" value="SpoU_sub_bind"/>
    <property type="match status" value="1"/>
</dbReference>
<dbReference type="Gene3D" id="3.40.1280.10">
    <property type="match status" value="1"/>
</dbReference>
<dbReference type="FunFam" id="3.40.1280.10:FF:000008">
    <property type="entry name" value="Group 3 RNA methyltransferase TrmH"/>
    <property type="match status" value="1"/>
</dbReference>
<dbReference type="SUPFAM" id="SSF55315">
    <property type="entry name" value="L30e-like"/>
    <property type="match status" value="1"/>
</dbReference>
<dbReference type="EMBL" id="LWLG01000012">
    <property type="protein sequence ID" value="OAQ20384.1"/>
    <property type="molecule type" value="Genomic_DNA"/>
</dbReference>
<dbReference type="STRING" id="999894.TDIS_1579"/>
<keyword evidence="6" id="KW-1185">Reference proteome</keyword>
<dbReference type="Pfam" id="PF08032">
    <property type="entry name" value="SpoU_sub_bind"/>
    <property type="match status" value="1"/>
</dbReference>
<evidence type="ECO:0000259" key="4">
    <source>
        <dbReference type="SMART" id="SM00967"/>
    </source>
</evidence>
<evidence type="ECO:0000256" key="3">
    <source>
        <dbReference type="ARBA" id="ARBA00022679"/>
    </source>
</evidence>
<dbReference type="GO" id="GO:0005829">
    <property type="term" value="C:cytosol"/>
    <property type="evidence" value="ECO:0007669"/>
    <property type="project" value="TreeGrafter"/>
</dbReference>
<comment type="similarity">
    <text evidence="1">Belongs to the class IV-like SAM-binding methyltransferase superfamily. RNA methyltransferase TrmH family.</text>
</comment>
<dbReference type="InterPro" id="IPR013123">
    <property type="entry name" value="SpoU_subst-bd"/>
</dbReference>
<feature type="domain" description="RNA 2-O ribose methyltransferase substrate binding" evidence="4">
    <location>
        <begin position="4"/>
        <end position="80"/>
    </location>
</feature>
<dbReference type="NCBIfam" id="TIGR00186">
    <property type="entry name" value="rRNA_methyl_3"/>
    <property type="match status" value="1"/>
</dbReference>
<dbReference type="InterPro" id="IPR001537">
    <property type="entry name" value="SpoU_MeTrfase"/>
</dbReference>
<reference evidence="5 6" key="1">
    <citation type="submission" date="2016-04" db="EMBL/GenBank/DDBJ databases">
        <title>Genome analysis of Thermosulfurimonas dismutans, the first thermophilic sulfur-disproportionating bacterium of the phylum Thermodesulfobacteria.</title>
        <authorList>
            <person name="Mardanov A.V."/>
            <person name="Beletsky A.V."/>
            <person name="Kadnikov V.V."/>
            <person name="Slobodkin A.I."/>
            <person name="Ravin N.V."/>
        </authorList>
    </citation>
    <scope>NUCLEOTIDE SEQUENCE [LARGE SCALE GENOMIC DNA]</scope>
    <source>
        <strain evidence="5 6">S95</strain>
    </source>
</reference>
<dbReference type="InterPro" id="IPR029028">
    <property type="entry name" value="Alpha/beta_knot_MTases"/>
</dbReference>
<dbReference type="PATRIC" id="fig|999894.6.peg.1578"/>
<protein>
    <submittedName>
        <fullName evidence="5">23S rRNA (Guanosine-2'-O-)-methyltransferase rlmB</fullName>
    </submittedName>
</protein>
<gene>
    <name evidence="5" type="ORF">TDIS_1579</name>
</gene>
<dbReference type="InterPro" id="IPR004441">
    <property type="entry name" value="rRNA_MeTrfase_TrmH"/>
</dbReference>
<dbReference type="PANTHER" id="PTHR46429:SF1">
    <property type="entry name" value="23S RRNA (GUANOSINE-2'-O-)-METHYLTRANSFERASE RLMB"/>
    <property type="match status" value="1"/>
</dbReference>